<evidence type="ECO:0000313" key="2">
    <source>
        <dbReference type="Proteomes" id="UP000017984"/>
    </source>
</evidence>
<name>V6JHX3_STRRC</name>
<evidence type="ECO:0008006" key="3">
    <source>
        <dbReference type="Google" id="ProtNLM"/>
    </source>
</evidence>
<proteinExistence type="predicted"/>
<dbReference type="AlphaFoldDB" id="V6JHX3"/>
<dbReference type="RefSeq" id="WP_023553737.1">
    <property type="nucleotide sequence ID" value="NZ_CM002285.1"/>
</dbReference>
<comment type="caution">
    <text evidence="1">The sequence shown here is derived from an EMBL/GenBank/DDBJ whole genome shotgun (WGS) entry which is preliminary data.</text>
</comment>
<gene>
    <name evidence="1" type="ORF">M878_44620</name>
</gene>
<dbReference type="EMBL" id="AWQX01000388">
    <property type="protein sequence ID" value="EST18726.1"/>
    <property type="molecule type" value="Genomic_DNA"/>
</dbReference>
<dbReference type="Proteomes" id="UP000017984">
    <property type="component" value="Chromosome"/>
</dbReference>
<dbReference type="HOGENOM" id="CLU_1502693_0_0_11"/>
<protein>
    <recommendedName>
        <fullName evidence="3">Tn3 transposase DDE domain-containing protein</fullName>
    </recommendedName>
</protein>
<dbReference type="STRING" id="1352936.M878_44620"/>
<reference evidence="1 2" key="1">
    <citation type="journal article" date="2014" name="Genome Announc.">
        <title>Draft Genome Sequence of Streptomyces roseochromogenes subsp. oscitans DS 12.976, Producer of the Aminocoumarin Antibiotic Clorobiocin.</title>
        <authorList>
            <person name="Ruckert C."/>
            <person name="Kalinowski J."/>
            <person name="Heide L."/>
            <person name="Apel A.K."/>
        </authorList>
    </citation>
    <scope>NUCLEOTIDE SEQUENCE [LARGE SCALE GENOMIC DNA]</scope>
    <source>
        <strain evidence="1 2">DS 12.976</strain>
    </source>
</reference>
<organism evidence="1 2">
    <name type="scientific">Streptomyces roseochromogenus subsp. oscitans DS 12.976</name>
    <dbReference type="NCBI Taxonomy" id="1352936"/>
    <lineage>
        <taxon>Bacteria</taxon>
        <taxon>Bacillati</taxon>
        <taxon>Actinomycetota</taxon>
        <taxon>Actinomycetes</taxon>
        <taxon>Kitasatosporales</taxon>
        <taxon>Streptomycetaceae</taxon>
        <taxon>Streptomyces</taxon>
    </lineage>
</organism>
<accession>V6JHX3</accession>
<sequence length="179" mass="19797">MLLRGLDAHALDLSALPAERRRHLAQIGRRLTAQALERREANRRHPILLTLLAQSAVDVLDSVVQLFDQTLSGSESRARIKLPDELAERDKLSEDRLTLLDEILPVLADAGVPDEAVGTLLRGKIGMSRLTAANAGATVRLPRDHGHLRLLGGSYNYIRRFAPTVLKAVRFKAAPRHSR</sequence>
<keyword evidence="2" id="KW-1185">Reference proteome</keyword>
<dbReference type="PATRIC" id="fig|1352936.5.peg.9267"/>
<dbReference type="OrthoDB" id="3538665at2"/>
<evidence type="ECO:0000313" key="1">
    <source>
        <dbReference type="EMBL" id="EST18726.1"/>
    </source>
</evidence>